<dbReference type="InterPro" id="IPR029000">
    <property type="entry name" value="Cyclophilin-like_dom_sf"/>
</dbReference>
<dbReference type="Gene3D" id="2.40.100.10">
    <property type="entry name" value="Cyclophilin-like"/>
    <property type="match status" value="1"/>
</dbReference>
<keyword evidence="5" id="KW-0413">Isomerase</keyword>
<evidence type="ECO:0000256" key="1">
    <source>
        <dbReference type="ARBA" id="ARBA00000971"/>
    </source>
</evidence>
<reference evidence="7 8" key="1">
    <citation type="submission" date="2016-07" db="EMBL/GenBank/DDBJ databases">
        <title>Pervasive Adenine N6-methylation of Active Genes in Fungi.</title>
        <authorList>
            <consortium name="DOE Joint Genome Institute"/>
            <person name="Mondo S.J."/>
            <person name="Dannebaum R.O."/>
            <person name="Kuo R.C."/>
            <person name="Labutti K."/>
            <person name="Haridas S."/>
            <person name="Kuo A."/>
            <person name="Salamov A."/>
            <person name="Ahrendt S.R."/>
            <person name="Lipzen A."/>
            <person name="Sullivan W."/>
            <person name="Andreopoulos W.B."/>
            <person name="Clum A."/>
            <person name="Lindquist E."/>
            <person name="Daum C."/>
            <person name="Ramamoorthy G.K."/>
            <person name="Gryganskyi A."/>
            <person name="Culley D."/>
            <person name="Magnuson J.K."/>
            <person name="James T.Y."/>
            <person name="O'Malley M.A."/>
            <person name="Stajich J.E."/>
            <person name="Spatafora J.W."/>
            <person name="Visel A."/>
            <person name="Grigoriev I.V."/>
        </authorList>
    </citation>
    <scope>NUCLEOTIDE SEQUENCE [LARGE SCALE GENOMIC DNA]</scope>
    <source>
        <strain evidence="7 8">PL171</strain>
    </source>
</reference>
<comment type="subcellular location">
    <subcellularLocation>
        <location evidence="2">Nucleus</location>
    </subcellularLocation>
</comment>
<dbReference type="OrthoDB" id="442970at2759"/>
<comment type="caution">
    <text evidence="7">The sequence shown here is derived from an EMBL/GenBank/DDBJ whole genome shotgun (WGS) entry which is preliminary data.</text>
</comment>
<dbReference type="AlphaFoldDB" id="A0A1Y2I3H2"/>
<evidence type="ECO:0000256" key="3">
    <source>
        <dbReference type="ARBA" id="ARBA00023242"/>
    </source>
</evidence>
<dbReference type="Pfam" id="PF00160">
    <property type="entry name" value="Pro_isomerase"/>
    <property type="match status" value="1"/>
</dbReference>
<comment type="catalytic activity">
    <reaction evidence="1 5">
        <text>[protein]-peptidylproline (omega=180) = [protein]-peptidylproline (omega=0)</text>
        <dbReference type="Rhea" id="RHEA:16237"/>
        <dbReference type="Rhea" id="RHEA-COMP:10747"/>
        <dbReference type="Rhea" id="RHEA-COMP:10748"/>
        <dbReference type="ChEBI" id="CHEBI:83833"/>
        <dbReference type="ChEBI" id="CHEBI:83834"/>
        <dbReference type="EC" id="5.2.1.8"/>
    </reaction>
</comment>
<dbReference type="EMBL" id="MCFL01000001">
    <property type="protein sequence ID" value="ORZ41279.1"/>
    <property type="molecule type" value="Genomic_DNA"/>
</dbReference>
<evidence type="ECO:0000313" key="7">
    <source>
        <dbReference type="EMBL" id="ORZ41279.1"/>
    </source>
</evidence>
<gene>
    <name evidence="7" type="ORF">BCR44DRAFT_113455</name>
</gene>
<feature type="non-terminal residue" evidence="7">
    <location>
        <position position="190"/>
    </location>
</feature>
<dbReference type="PANTHER" id="PTHR45625:SF6">
    <property type="entry name" value="SPLICEOSOME-ASSOCIATED PROTEIN CWC27 HOMOLOG"/>
    <property type="match status" value="1"/>
</dbReference>
<evidence type="ECO:0000256" key="2">
    <source>
        <dbReference type="ARBA" id="ARBA00004123"/>
    </source>
</evidence>
<accession>A0A1Y2I3H2</accession>
<dbReference type="PROSITE" id="PS50072">
    <property type="entry name" value="CSA_PPIASE_2"/>
    <property type="match status" value="1"/>
</dbReference>
<dbReference type="PANTHER" id="PTHR45625">
    <property type="entry name" value="PEPTIDYL-PROLYL CIS-TRANS ISOMERASE-RELATED"/>
    <property type="match status" value="1"/>
</dbReference>
<sequence>MSSSYTTEPATRGQVILHTSKGPIDIVLWPKEAPLATRNLIQLALDGYYDGCIFHRLVPGFILQGGDPTGTGHGGESATGAKLPIETHQRLKFNRRGLVALADGFSQFFITLDKTPELDGKHTLMGKVVGDTLFNVLDMANAPVDANERPTNPVRIERVEVVDNPFEDIVPRANVAARAVNARVEAEKAA</sequence>
<dbReference type="InterPro" id="IPR020892">
    <property type="entry name" value="Cyclophilin-type_PPIase_CS"/>
</dbReference>
<evidence type="ECO:0000313" key="8">
    <source>
        <dbReference type="Proteomes" id="UP000193411"/>
    </source>
</evidence>
<evidence type="ECO:0000256" key="4">
    <source>
        <dbReference type="ARBA" id="ARBA00038509"/>
    </source>
</evidence>
<dbReference type="InterPro" id="IPR002130">
    <property type="entry name" value="Cyclophilin-type_PPIase_dom"/>
</dbReference>
<protein>
    <recommendedName>
        <fullName evidence="5">Peptidyl-prolyl cis-trans isomerase</fullName>
        <shortName evidence="5">PPIase</shortName>
        <ecNumber evidence="5">5.2.1.8</ecNumber>
    </recommendedName>
</protein>
<proteinExistence type="inferred from homology"/>
<keyword evidence="8" id="KW-1185">Reference proteome</keyword>
<dbReference type="EC" id="5.2.1.8" evidence="5"/>
<name>A0A1Y2I3H2_9FUNG</name>
<dbReference type="GO" id="GO:0006457">
    <property type="term" value="P:protein folding"/>
    <property type="evidence" value="ECO:0007669"/>
    <property type="project" value="InterPro"/>
</dbReference>
<evidence type="ECO:0000259" key="6">
    <source>
        <dbReference type="PROSITE" id="PS50072"/>
    </source>
</evidence>
<dbReference type="PRINTS" id="PR00153">
    <property type="entry name" value="CSAPPISMRASE"/>
</dbReference>
<keyword evidence="5" id="KW-0697">Rotamase</keyword>
<dbReference type="STRING" id="765915.A0A1Y2I3H2"/>
<evidence type="ECO:0000256" key="5">
    <source>
        <dbReference type="RuleBase" id="RU363019"/>
    </source>
</evidence>
<comment type="similarity">
    <text evidence="4">Belongs to the cyclophilin-type PPIase family. CWC27 subfamily.</text>
</comment>
<keyword evidence="3" id="KW-0539">Nucleus</keyword>
<feature type="domain" description="PPIase cyclophilin-type" evidence="6">
    <location>
        <begin position="22"/>
        <end position="161"/>
    </location>
</feature>
<comment type="function">
    <text evidence="5">PPIases accelerate the folding of proteins. It catalyzes the cis-trans isomerization of proline imidic peptide bonds in oligopeptides.</text>
</comment>
<organism evidence="7 8">
    <name type="scientific">Catenaria anguillulae PL171</name>
    <dbReference type="NCBI Taxonomy" id="765915"/>
    <lineage>
        <taxon>Eukaryota</taxon>
        <taxon>Fungi</taxon>
        <taxon>Fungi incertae sedis</taxon>
        <taxon>Blastocladiomycota</taxon>
        <taxon>Blastocladiomycetes</taxon>
        <taxon>Blastocladiales</taxon>
        <taxon>Catenariaceae</taxon>
        <taxon>Catenaria</taxon>
    </lineage>
</organism>
<dbReference type="GO" id="GO:0071013">
    <property type="term" value="C:catalytic step 2 spliceosome"/>
    <property type="evidence" value="ECO:0007669"/>
    <property type="project" value="TreeGrafter"/>
</dbReference>
<dbReference type="SUPFAM" id="SSF50891">
    <property type="entry name" value="Cyclophilin-like"/>
    <property type="match status" value="1"/>
</dbReference>
<dbReference type="Proteomes" id="UP000193411">
    <property type="component" value="Unassembled WGS sequence"/>
</dbReference>
<dbReference type="InterPro" id="IPR044666">
    <property type="entry name" value="Cyclophilin_A-like"/>
</dbReference>
<dbReference type="PROSITE" id="PS00170">
    <property type="entry name" value="CSA_PPIASE_1"/>
    <property type="match status" value="1"/>
</dbReference>
<dbReference type="GO" id="GO:0003755">
    <property type="term" value="F:peptidyl-prolyl cis-trans isomerase activity"/>
    <property type="evidence" value="ECO:0007669"/>
    <property type="project" value="UniProtKB-UniRule"/>
</dbReference>